<reference evidence="3" key="1">
    <citation type="submission" date="2016-10" db="EMBL/GenBank/DDBJ databases">
        <authorList>
            <person name="Varghese N."/>
            <person name="Submissions S."/>
        </authorList>
    </citation>
    <scope>NUCLEOTIDE SEQUENCE [LARGE SCALE GENOMIC DNA]</scope>
    <source>
        <strain evidence="3">DSM 11005</strain>
    </source>
</reference>
<organism evidence="2 3">
    <name type="scientific">Succiniclasticum ruminis</name>
    <dbReference type="NCBI Taxonomy" id="40841"/>
    <lineage>
        <taxon>Bacteria</taxon>
        <taxon>Bacillati</taxon>
        <taxon>Bacillota</taxon>
        <taxon>Negativicutes</taxon>
        <taxon>Acidaminococcales</taxon>
        <taxon>Acidaminococcaceae</taxon>
        <taxon>Succiniclasticum</taxon>
    </lineage>
</organism>
<dbReference type="InterPro" id="IPR036505">
    <property type="entry name" value="Amidase/PGRP_sf"/>
</dbReference>
<evidence type="ECO:0000313" key="3">
    <source>
        <dbReference type="Proteomes" id="UP000198943"/>
    </source>
</evidence>
<dbReference type="AlphaFoldDB" id="A0A1G6HT19"/>
<dbReference type="Gene3D" id="3.40.80.10">
    <property type="entry name" value="Peptidoglycan recognition protein-like"/>
    <property type="match status" value="1"/>
</dbReference>
<accession>A0A1G6HT19</accession>
<dbReference type="SUPFAM" id="SSF55846">
    <property type="entry name" value="N-acetylmuramoyl-L-alanine amidase-like"/>
    <property type="match status" value="1"/>
</dbReference>
<keyword evidence="3" id="KW-1185">Reference proteome</keyword>
<dbReference type="Proteomes" id="UP000198943">
    <property type="component" value="Unassembled WGS sequence"/>
</dbReference>
<dbReference type="RefSeq" id="WP_093728998.1">
    <property type="nucleotide sequence ID" value="NZ_FMYW01000001.1"/>
</dbReference>
<proteinExistence type="predicted"/>
<evidence type="ECO:0000259" key="1">
    <source>
        <dbReference type="Pfam" id="PF01510"/>
    </source>
</evidence>
<dbReference type="Pfam" id="PF01510">
    <property type="entry name" value="Amidase_2"/>
    <property type="match status" value="1"/>
</dbReference>
<name>A0A1G6HT19_9FIRM</name>
<sequence>MLNSNPATEDMIRDMAREARSGIRHIFLHWTGGHYGHNEDAYHICIDRDGTVYVNCKSFLSFKAHTWMHNVGAIGIALLCGYDAHCWAPAGKDASLLDVAYENDHLARTDCAVIDYGEEPPTRKQIEVMAKIVALLCHELCLPLAEDTVMTHCEIAFVDGYGPGDGDPDMRWDLWFLPEPDTLGGALYPGGLLLRAKAQYYLDTAEEA</sequence>
<protein>
    <submittedName>
        <fullName evidence="2">N-acetylmuramoyl-L-alanine amidase</fullName>
    </submittedName>
</protein>
<dbReference type="OrthoDB" id="548109at2"/>
<feature type="domain" description="N-acetylmuramoyl-L-alanine amidase" evidence="1">
    <location>
        <begin position="23"/>
        <end position="156"/>
    </location>
</feature>
<dbReference type="GO" id="GO:0008745">
    <property type="term" value="F:N-acetylmuramoyl-L-alanine amidase activity"/>
    <property type="evidence" value="ECO:0007669"/>
    <property type="project" value="InterPro"/>
</dbReference>
<dbReference type="GO" id="GO:0009253">
    <property type="term" value="P:peptidoglycan catabolic process"/>
    <property type="evidence" value="ECO:0007669"/>
    <property type="project" value="InterPro"/>
</dbReference>
<dbReference type="InterPro" id="IPR002502">
    <property type="entry name" value="Amidase_domain"/>
</dbReference>
<gene>
    <name evidence="2" type="ORF">SAMN04487864_101229</name>
</gene>
<evidence type="ECO:0000313" key="2">
    <source>
        <dbReference type="EMBL" id="SDB97382.1"/>
    </source>
</evidence>
<dbReference type="EMBL" id="FMYW01000001">
    <property type="protein sequence ID" value="SDB97382.1"/>
    <property type="molecule type" value="Genomic_DNA"/>
</dbReference>